<evidence type="ECO:0000259" key="8">
    <source>
        <dbReference type="Pfam" id="PF02540"/>
    </source>
</evidence>
<dbReference type="GO" id="GO:0009435">
    <property type="term" value="P:NAD+ biosynthetic process"/>
    <property type="evidence" value="ECO:0007669"/>
    <property type="project" value="UniProtKB-UniPathway"/>
</dbReference>
<dbReference type="UniPathway" id="UPA00253">
    <property type="reaction ID" value="UER00333"/>
</dbReference>
<dbReference type="FunFam" id="3.40.50.620:FF:000106">
    <property type="entry name" value="Glutamine-dependent NAD(+) synthetase"/>
    <property type="match status" value="1"/>
</dbReference>
<dbReference type="GO" id="GO:0005737">
    <property type="term" value="C:cytoplasm"/>
    <property type="evidence" value="ECO:0007669"/>
    <property type="project" value="InterPro"/>
</dbReference>
<evidence type="ECO:0000313" key="10">
    <source>
        <dbReference type="Proteomes" id="UP000006034"/>
    </source>
</evidence>
<dbReference type="EC" id="6.3.1.5" evidence="7"/>
<reference evidence="9 10" key="2">
    <citation type="submission" date="2013-04" db="EMBL/GenBank/DDBJ databases">
        <title>The Genome Sequence of Bilophila wadsworthia 3_1_6.</title>
        <authorList>
            <consortium name="The Broad Institute Genomics Platform"/>
            <person name="Earl A."/>
            <person name="Ward D."/>
            <person name="Feldgarden M."/>
            <person name="Gevers D."/>
            <person name="Sibley C."/>
            <person name="Strauss J."/>
            <person name="Allen-Vercoe E."/>
            <person name="Walker B."/>
            <person name="Young S."/>
            <person name="Zeng Q."/>
            <person name="Gargeya S."/>
            <person name="Fitzgerald M."/>
            <person name="Haas B."/>
            <person name="Abouelleil A."/>
            <person name="Allen A.W."/>
            <person name="Alvarado L."/>
            <person name="Arachchi H.M."/>
            <person name="Berlin A.M."/>
            <person name="Chapman S.B."/>
            <person name="Gainer-Dewar J."/>
            <person name="Goldberg J."/>
            <person name="Griggs A."/>
            <person name="Gujja S."/>
            <person name="Hansen M."/>
            <person name="Howarth C."/>
            <person name="Imamovic A."/>
            <person name="Ireland A."/>
            <person name="Larimer J."/>
            <person name="McCowan C."/>
            <person name="Murphy C."/>
            <person name="Pearson M."/>
            <person name="Poon T.W."/>
            <person name="Priest M."/>
            <person name="Roberts A."/>
            <person name="Saif S."/>
            <person name="Shea T."/>
            <person name="Sisk P."/>
            <person name="Sykes S."/>
            <person name="Wortman J."/>
            <person name="Nusbaum C."/>
            <person name="Birren B."/>
        </authorList>
    </citation>
    <scope>NUCLEOTIDE SEQUENCE [LARGE SCALE GENOMIC DNA]</scope>
    <source>
        <strain evidence="9 10">3_1_6</strain>
    </source>
</reference>
<dbReference type="NCBIfam" id="TIGR00552">
    <property type="entry name" value="nadE"/>
    <property type="match status" value="1"/>
</dbReference>
<name>E5Y5P3_BILW3</name>
<dbReference type="GO" id="GO:0008795">
    <property type="term" value="F:NAD+ synthase activity"/>
    <property type="evidence" value="ECO:0007669"/>
    <property type="project" value="UniProtKB-EC"/>
</dbReference>
<keyword evidence="3 6" id="KW-0547">Nucleotide-binding</keyword>
<dbReference type="GeneID" id="78086627"/>
<dbReference type="STRING" id="563192.HMPREF0179_01506"/>
<keyword evidence="5 6" id="KW-0520">NAD</keyword>
<evidence type="ECO:0000256" key="7">
    <source>
        <dbReference type="RuleBase" id="RU003812"/>
    </source>
</evidence>
<dbReference type="AlphaFoldDB" id="E5Y5P3"/>
<dbReference type="PANTHER" id="PTHR23090">
    <property type="entry name" value="NH 3 /GLUTAMINE-DEPENDENT NAD + SYNTHETASE"/>
    <property type="match status" value="1"/>
</dbReference>
<dbReference type="SUPFAM" id="SSF52402">
    <property type="entry name" value="Adenine nucleotide alpha hydrolases-like"/>
    <property type="match status" value="1"/>
</dbReference>
<dbReference type="GO" id="GO:0004359">
    <property type="term" value="F:glutaminase activity"/>
    <property type="evidence" value="ECO:0007669"/>
    <property type="project" value="InterPro"/>
</dbReference>
<keyword evidence="10" id="KW-1185">Reference proteome</keyword>
<reference evidence="9 10" key="1">
    <citation type="submission" date="2010-10" db="EMBL/GenBank/DDBJ databases">
        <authorList>
            <consortium name="The Broad Institute Genome Sequencing Platform"/>
            <person name="Ward D."/>
            <person name="Earl A."/>
            <person name="Feldgarden M."/>
            <person name="Young S.K."/>
            <person name="Gargeya S."/>
            <person name="Zeng Q."/>
            <person name="Alvarado L."/>
            <person name="Berlin A."/>
            <person name="Bochicchio J."/>
            <person name="Chapman S.B."/>
            <person name="Chen Z."/>
            <person name="Freedman E."/>
            <person name="Gellesch M."/>
            <person name="Goldberg J."/>
            <person name="Griggs A."/>
            <person name="Gujja S."/>
            <person name="Heilman E."/>
            <person name="Heiman D."/>
            <person name="Howarth C."/>
            <person name="Mehta T."/>
            <person name="Neiman D."/>
            <person name="Pearson M."/>
            <person name="Roberts A."/>
            <person name="Saif S."/>
            <person name="Shea T."/>
            <person name="Shenoy N."/>
            <person name="Sisk P."/>
            <person name="Stolte C."/>
            <person name="Sykes S."/>
            <person name="White J."/>
            <person name="Yandava C."/>
            <person name="Allen-Vercoe E."/>
            <person name="Sibley C."/>
            <person name="Ambrose C.E."/>
            <person name="Strauss J."/>
            <person name="Daigneault M."/>
            <person name="Haas B."/>
            <person name="Nusbaum C."/>
            <person name="Birren B."/>
        </authorList>
    </citation>
    <scope>NUCLEOTIDE SEQUENCE [LARGE SCALE GENOMIC DNA]</scope>
    <source>
        <strain evidence="9 10">3_1_6</strain>
    </source>
</reference>
<dbReference type="Gene3D" id="3.40.50.620">
    <property type="entry name" value="HUPs"/>
    <property type="match status" value="1"/>
</dbReference>
<dbReference type="Proteomes" id="UP000006034">
    <property type="component" value="Unassembled WGS sequence"/>
</dbReference>
<keyword evidence="2 6" id="KW-0436">Ligase</keyword>
<comment type="pathway">
    <text evidence="1">Cofactor biosynthesis; NAD(+) biosynthesis.</text>
</comment>
<dbReference type="PANTHER" id="PTHR23090:SF9">
    <property type="entry name" value="GLUTAMINE-DEPENDENT NAD(+) SYNTHETASE"/>
    <property type="match status" value="1"/>
</dbReference>
<dbReference type="GO" id="GO:0003952">
    <property type="term" value="F:NAD+ synthase (glutamine-hydrolyzing) activity"/>
    <property type="evidence" value="ECO:0007669"/>
    <property type="project" value="InterPro"/>
</dbReference>
<dbReference type="InterPro" id="IPR003694">
    <property type="entry name" value="NAD_synthase"/>
</dbReference>
<dbReference type="InterPro" id="IPR014729">
    <property type="entry name" value="Rossmann-like_a/b/a_fold"/>
</dbReference>
<evidence type="ECO:0000256" key="5">
    <source>
        <dbReference type="ARBA" id="ARBA00023027"/>
    </source>
</evidence>
<dbReference type="EMBL" id="ADCP02000001">
    <property type="protein sequence ID" value="EFV44605.1"/>
    <property type="molecule type" value="Genomic_DNA"/>
</dbReference>
<dbReference type="RefSeq" id="WP_005026767.1">
    <property type="nucleotide sequence ID" value="NZ_KE150238.1"/>
</dbReference>
<evidence type="ECO:0000256" key="4">
    <source>
        <dbReference type="ARBA" id="ARBA00022840"/>
    </source>
</evidence>
<dbReference type="eggNOG" id="COG0171">
    <property type="taxonomic scope" value="Bacteria"/>
</dbReference>
<dbReference type="Pfam" id="PF02540">
    <property type="entry name" value="NAD_synthase"/>
    <property type="match status" value="1"/>
</dbReference>
<protein>
    <recommendedName>
        <fullName evidence="7">NH(3)-dependent NAD(+) synthetase</fullName>
        <ecNumber evidence="7">6.3.1.5</ecNumber>
    </recommendedName>
</protein>
<proteinExistence type="inferred from homology"/>
<comment type="caution">
    <text evidence="9">The sequence shown here is derived from an EMBL/GenBank/DDBJ whole genome shotgun (WGS) entry which is preliminary data.</text>
</comment>
<dbReference type="InterPro" id="IPR022310">
    <property type="entry name" value="NAD/GMP_synthase"/>
</dbReference>
<dbReference type="HOGENOM" id="CLU_059327_1_0_7"/>
<dbReference type="CDD" id="cd00553">
    <property type="entry name" value="NAD_synthase"/>
    <property type="match status" value="1"/>
</dbReference>
<evidence type="ECO:0000313" key="9">
    <source>
        <dbReference type="EMBL" id="EFV44605.1"/>
    </source>
</evidence>
<gene>
    <name evidence="9" type="ORF">HMPREF0179_01506</name>
</gene>
<evidence type="ECO:0000256" key="6">
    <source>
        <dbReference type="RuleBase" id="RU003811"/>
    </source>
</evidence>
<keyword evidence="4 6" id="KW-0067">ATP-binding</keyword>
<organism evidence="9 10">
    <name type="scientific">Bilophila wadsworthia (strain 3_1_6)</name>
    <dbReference type="NCBI Taxonomy" id="563192"/>
    <lineage>
        <taxon>Bacteria</taxon>
        <taxon>Pseudomonadati</taxon>
        <taxon>Thermodesulfobacteriota</taxon>
        <taxon>Desulfovibrionia</taxon>
        <taxon>Desulfovibrionales</taxon>
        <taxon>Desulfovibrionaceae</taxon>
        <taxon>Bilophila</taxon>
    </lineage>
</organism>
<sequence>MSSIPAKDWKSVWELLTSGIRDYVRKNGFTDVVLGLSGGMDSALVAALAVDALGKDHVHGVMMPSPWSSEGSITDSEALAANLGMETFTVPISPMMEAFEKALAPAFAGRERDVTEENIQSRIRGVIMMSFSNKFHWMLLATGNKSEVAAGYCTMYGDTCGGLAPIADLYKTEVYQLAQWFNEREGMCAIPQNIFDKAPSAELRPGQKDQDSLPEYDMLDSILHALIEESKRAEDIDLPGVTPEDVNRVQSLMRRSAFKRLQLPPLLPVGNHAFGVHVHM</sequence>
<comment type="similarity">
    <text evidence="6">Belongs to the NAD synthetase family.</text>
</comment>
<comment type="catalytic activity">
    <reaction evidence="7">
        <text>deamido-NAD(+) + NH4(+) + ATP = AMP + diphosphate + NAD(+) + H(+)</text>
        <dbReference type="Rhea" id="RHEA:21188"/>
        <dbReference type="ChEBI" id="CHEBI:15378"/>
        <dbReference type="ChEBI" id="CHEBI:28938"/>
        <dbReference type="ChEBI" id="CHEBI:30616"/>
        <dbReference type="ChEBI" id="CHEBI:33019"/>
        <dbReference type="ChEBI" id="CHEBI:57540"/>
        <dbReference type="ChEBI" id="CHEBI:58437"/>
        <dbReference type="ChEBI" id="CHEBI:456215"/>
        <dbReference type="EC" id="6.3.1.5"/>
    </reaction>
</comment>
<dbReference type="OrthoDB" id="9799210at2"/>
<feature type="domain" description="NAD/GMP synthase" evidence="8">
    <location>
        <begin position="13"/>
        <end position="261"/>
    </location>
</feature>
<evidence type="ECO:0000256" key="3">
    <source>
        <dbReference type="ARBA" id="ARBA00022741"/>
    </source>
</evidence>
<evidence type="ECO:0000256" key="1">
    <source>
        <dbReference type="ARBA" id="ARBA00004790"/>
    </source>
</evidence>
<evidence type="ECO:0000256" key="2">
    <source>
        <dbReference type="ARBA" id="ARBA00022598"/>
    </source>
</evidence>
<dbReference type="GO" id="GO:0005524">
    <property type="term" value="F:ATP binding"/>
    <property type="evidence" value="ECO:0007669"/>
    <property type="project" value="UniProtKB-KW"/>
</dbReference>
<accession>E5Y5P3</accession>